<evidence type="ECO:0000313" key="2">
    <source>
        <dbReference type="EMBL" id="GFN95527.1"/>
    </source>
</evidence>
<gene>
    <name evidence="2" type="ORF">PoB_002203300</name>
</gene>
<name>A0AAV3ZM45_9GAST</name>
<reference evidence="2 3" key="1">
    <citation type="journal article" date="2021" name="Elife">
        <title>Chloroplast acquisition without the gene transfer in kleptoplastic sea slugs, Plakobranchus ocellatus.</title>
        <authorList>
            <person name="Maeda T."/>
            <person name="Takahashi S."/>
            <person name="Yoshida T."/>
            <person name="Shimamura S."/>
            <person name="Takaki Y."/>
            <person name="Nagai Y."/>
            <person name="Toyoda A."/>
            <person name="Suzuki Y."/>
            <person name="Arimoto A."/>
            <person name="Ishii H."/>
            <person name="Satoh N."/>
            <person name="Nishiyama T."/>
            <person name="Hasebe M."/>
            <person name="Maruyama T."/>
            <person name="Minagawa J."/>
            <person name="Obokata J."/>
            <person name="Shigenobu S."/>
        </authorList>
    </citation>
    <scope>NUCLEOTIDE SEQUENCE [LARGE SCALE GENOMIC DNA]</scope>
</reference>
<accession>A0AAV3ZM45</accession>
<evidence type="ECO:0008006" key="4">
    <source>
        <dbReference type="Google" id="ProtNLM"/>
    </source>
</evidence>
<organism evidence="2 3">
    <name type="scientific">Plakobranchus ocellatus</name>
    <dbReference type="NCBI Taxonomy" id="259542"/>
    <lineage>
        <taxon>Eukaryota</taxon>
        <taxon>Metazoa</taxon>
        <taxon>Spiralia</taxon>
        <taxon>Lophotrochozoa</taxon>
        <taxon>Mollusca</taxon>
        <taxon>Gastropoda</taxon>
        <taxon>Heterobranchia</taxon>
        <taxon>Euthyneura</taxon>
        <taxon>Panpulmonata</taxon>
        <taxon>Sacoglossa</taxon>
        <taxon>Placobranchoidea</taxon>
        <taxon>Plakobranchidae</taxon>
        <taxon>Plakobranchus</taxon>
    </lineage>
</organism>
<proteinExistence type="predicted"/>
<protein>
    <recommendedName>
        <fullName evidence="4">Secreted protein</fullName>
    </recommendedName>
</protein>
<dbReference type="EMBL" id="BLXT01002514">
    <property type="protein sequence ID" value="GFN95527.1"/>
    <property type="molecule type" value="Genomic_DNA"/>
</dbReference>
<dbReference type="Proteomes" id="UP000735302">
    <property type="component" value="Unassembled WGS sequence"/>
</dbReference>
<feature type="region of interest" description="Disordered" evidence="1">
    <location>
        <begin position="56"/>
        <end position="81"/>
    </location>
</feature>
<evidence type="ECO:0000256" key="1">
    <source>
        <dbReference type="SAM" id="MobiDB-lite"/>
    </source>
</evidence>
<keyword evidence="3" id="KW-1185">Reference proteome</keyword>
<dbReference type="AlphaFoldDB" id="A0AAV3ZM45"/>
<evidence type="ECO:0000313" key="3">
    <source>
        <dbReference type="Proteomes" id="UP000735302"/>
    </source>
</evidence>
<comment type="caution">
    <text evidence="2">The sequence shown here is derived from an EMBL/GenBank/DDBJ whole genome shotgun (WGS) entry which is preliminary data.</text>
</comment>
<feature type="compositionally biased region" description="Basic residues" evidence="1">
    <location>
        <begin position="56"/>
        <end position="70"/>
    </location>
</feature>
<sequence length="110" mass="12728">MLLPCCGTRAVAENRRETACRLLHFMLLLRTQLMAELQVFSLSSFYPSHQNPIRLHSHSNHSRYPRCRLSKRPDSLPAQSHRPSVSHRVFFFSGLGWKVSPSRSRLCSNH</sequence>